<feature type="transmembrane region" description="Helical" evidence="3">
    <location>
        <begin position="139"/>
        <end position="156"/>
    </location>
</feature>
<evidence type="ECO:0000256" key="3">
    <source>
        <dbReference type="SAM" id="Phobius"/>
    </source>
</evidence>
<dbReference type="RefSeq" id="WP_171303219.1">
    <property type="nucleotide sequence ID" value="NZ_JABFIF010000007.1"/>
</dbReference>
<dbReference type="EMBL" id="JABFIF010000007">
    <property type="protein sequence ID" value="NOH15840.1"/>
    <property type="molecule type" value="Genomic_DNA"/>
</dbReference>
<keyword evidence="3" id="KW-0472">Membrane</keyword>
<evidence type="ECO:0000313" key="4">
    <source>
        <dbReference type="EMBL" id="NOH15840.1"/>
    </source>
</evidence>
<evidence type="ECO:0000313" key="5">
    <source>
        <dbReference type="Proteomes" id="UP000528432"/>
    </source>
</evidence>
<comment type="caution">
    <text evidence="4">The sequence shown here is derived from an EMBL/GenBank/DDBJ whole genome shotgun (WGS) entry which is preliminary data.</text>
</comment>
<feature type="compositionally biased region" description="Basic and acidic residues" evidence="2">
    <location>
        <begin position="351"/>
        <end position="376"/>
    </location>
</feature>
<name>A0A7Y3V701_CLOCO</name>
<feature type="compositionally biased region" description="Basic and acidic residues" evidence="2">
    <location>
        <begin position="392"/>
        <end position="402"/>
    </location>
</feature>
<keyword evidence="3" id="KW-1133">Transmembrane helix</keyword>
<feature type="transmembrane region" description="Helical" evidence="3">
    <location>
        <begin position="25"/>
        <end position="50"/>
    </location>
</feature>
<keyword evidence="1" id="KW-0175">Coiled coil</keyword>
<feature type="compositionally biased region" description="Basic and acidic residues" evidence="2">
    <location>
        <begin position="412"/>
        <end position="422"/>
    </location>
</feature>
<organism evidence="4 5">
    <name type="scientific">Clostridium cochlearium</name>
    <dbReference type="NCBI Taxonomy" id="1494"/>
    <lineage>
        <taxon>Bacteria</taxon>
        <taxon>Bacillati</taxon>
        <taxon>Bacillota</taxon>
        <taxon>Clostridia</taxon>
        <taxon>Eubacteriales</taxon>
        <taxon>Clostridiaceae</taxon>
        <taxon>Clostridium</taxon>
    </lineage>
</organism>
<evidence type="ECO:0000256" key="2">
    <source>
        <dbReference type="SAM" id="MobiDB-lite"/>
    </source>
</evidence>
<accession>A0A7Y3V701</accession>
<gene>
    <name evidence="4" type="ORF">HMJ28_05435</name>
</gene>
<reference evidence="4 5" key="1">
    <citation type="submission" date="2020-05" db="EMBL/GenBank/DDBJ databases">
        <title>Draft genome sequence of Clostridium cochlearium strain AGROS13 isolated from a sheep dairy farm in New Zealand.</title>
        <authorList>
            <person name="Gupta T.B."/>
            <person name="Jauregui R."/>
            <person name="Risson A.N."/>
            <person name="Brightwell G."/>
            <person name="Maclean P."/>
        </authorList>
    </citation>
    <scope>NUCLEOTIDE SEQUENCE [LARGE SCALE GENOMIC DNA]</scope>
    <source>
        <strain evidence="4 5">AGROS13</strain>
    </source>
</reference>
<feature type="compositionally biased region" description="Basic and acidic residues" evidence="2">
    <location>
        <begin position="429"/>
        <end position="440"/>
    </location>
</feature>
<keyword evidence="3" id="KW-0812">Transmembrane</keyword>
<sequence length="512" mass="59685">MEWRTVEQVLKKLLKKLWLQKLLKGLTNVLLIGSLFTFVLIILSHFIPIVYLKEKLFYAGCILFILIFLKTIIGKPTLEETARLGDKLGLKEKLITYIEFNNSDDESEVFQIFRDDLEDELQEFDLIKEYKIYISPKKIFLAFIILVLSIGTYFIPSFSRELALEKETINKNIKKEVTKIKEEKKDIIENIEDKETKEEVSKVIKKLNKQLNKTYEYDKALKEIAKAEEKLNYIKEKNYKKNLQQISSLFKGTDIEKTDLNNKLKEGTIDENILKQNNFNISKDDRKKISDNLNSNKEFFSNKEFKKKIEKEFDKKDLTTKDLINSMKNDKDEVEFGRKFEDTKENLIAKKDEKNFGSGEGDKKSKDFSMGEKESSYKYGETSKNGGMQQKIKGEGNSKSEDNNAVGGNKTGENKEIKEKANKGTIGRYNKETKEGEKGDITNLKSKVNNEGKLTNKSIEEITGEIGGNQYMQNKWLEYKKKGMDYILKYEIPMDKEDIVIEYFKELNNRRN</sequence>
<dbReference type="AlphaFoldDB" id="A0A7Y3V701"/>
<feature type="coiled-coil region" evidence="1">
    <location>
        <begin position="170"/>
        <end position="237"/>
    </location>
</feature>
<protein>
    <recommendedName>
        <fullName evidence="6">Membrane-associated protein</fullName>
    </recommendedName>
</protein>
<feature type="region of interest" description="Disordered" evidence="2">
    <location>
        <begin position="351"/>
        <end position="443"/>
    </location>
</feature>
<proteinExistence type="predicted"/>
<feature type="transmembrane region" description="Helical" evidence="3">
    <location>
        <begin position="56"/>
        <end position="73"/>
    </location>
</feature>
<dbReference type="Proteomes" id="UP000528432">
    <property type="component" value="Unassembled WGS sequence"/>
</dbReference>
<evidence type="ECO:0000256" key="1">
    <source>
        <dbReference type="SAM" id="Coils"/>
    </source>
</evidence>
<evidence type="ECO:0008006" key="6">
    <source>
        <dbReference type="Google" id="ProtNLM"/>
    </source>
</evidence>